<feature type="chain" id="PRO_5045238244" description="DUF4124 domain-containing protein" evidence="2">
    <location>
        <begin position="21"/>
        <end position="135"/>
    </location>
</feature>
<evidence type="ECO:0000313" key="4">
    <source>
        <dbReference type="Proteomes" id="UP001156903"/>
    </source>
</evidence>
<reference evidence="4" key="1">
    <citation type="journal article" date="2019" name="Int. J. Syst. Evol. Microbiol.">
        <title>The Global Catalogue of Microorganisms (GCM) 10K type strain sequencing project: providing services to taxonomists for standard genome sequencing and annotation.</title>
        <authorList>
            <consortium name="The Broad Institute Genomics Platform"/>
            <consortium name="The Broad Institute Genome Sequencing Center for Infectious Disease"/>
            <person name="Wu L."/>
            <person name="Ma J."/>
        </authorList>
    </citation>
    <scope>NUCLEOTIDE SEQUENCE [LARGE SCALE GENOMIC DNA]</scope>
    <source>
        <strain evidence="4">NBRC 109341</strain>
    </source>
</reference>
<sequence>MKTRIFITVVALLGGTATWAQVHRCAQADGTVVFQDFTCDGRPSPESLRAAEARQAQAQQAAGPQREQERRKTALQAAQSNAHYRRTTQGHARNCMPWHQIRNLETSASSVTLSDKERKTLRQQIEAEKRCHRSK</sequence>
<proteinExistence type="predicted"/>
<feature type="region of interest" description="Disordered" evidence="1">
    <location>
        <begin position="43"/>
        <end position="98"/>
    </location>
</feature>
<accession>A0ABQ6C7S8</accession>
<keyword evidence="2" id="KW-0732">Signal</keyword>
<feature type="signal peptide" evidence="2">
    <location>
        <begin position="1"/>
        <end position="20"/>
    </location>
</feature>
<evidence type="ECO:0008006" key="5">
    <source>
        <dbReference type="Google" id="ProtNLM"/>
    </source>
</evidence>
<dbReference type="EMBL" id="BSPB01000019">
    <property type="protein sequence ID" value="GLS15044.1"/>
    <property type="molecule type" value="Genomic_DNA"/>
</dbReference>
<evidence type="ECO:0000313" key="3">
    <source>
        <dbReference type="EMBL" id="GLS15044.1"/>
    </source>
</evidence>
<evidence type="ECO:0000256" key="1">
    <source>
        <dbReference type="SAM" id="MobiDB-lite"/>
    </source>
</evidence>
<feature type="compositionally biased region" description="Low complexity" evidence="1">
    <location>
        <begin position="53"/>
        <end position="65"/>
    </location>
</feature>
<protein>
    <recommendedName>
        <fullName evidence="5">DUF4124 domain-containing protein</fullName>
    </recommendedName>
</protein>
<dbReference type="RefSeq" id="WP_234266827.1">
    <property type="nucleotide sequence ID" value="NZ_BSPB01000019.1"/>
</dbReference>
<name>A0ABQ6C7S8_9BURK</name>
<gene>
    <name evidence="3" type="ORF">GCM10007935_24770</name>
</gene>
<organism evidence="3 4">
    <name type="scientific">Hydrogenophaga electricum</name>
    <dbReference type="NCBI Taxonomy" id="1230953"/>
    <lineage>
        <taxon>Bacteria</taxon>
        <taxon>Pseudomonadati</taxon>
        <taxon>Pseudomonadota</taxon>
        <taxon>Betaproteobacteria</taxon>
        <taxon>Burkholderiales</taxon>
        <taxon>Comamonadaceae</taxon>
        <taxon>Hydrogenophaga</taxon>
    </lineage>
</organism>
<comment type="caution">
    <text evidence="3">The sequence shown here is derived from an EMBL/GenBank/DDBJ whole genome shotgun (WGS) entry which is preliminary data.</text>
</comment>
<keyword evidence="4" id="KW-1185">Reference proteome</keyword>
<dbReference type="Proteomes" id="UP001156903">
    <property type="component" value="Unassembled WGS sequence"/>
</dbReference>
<evidence type="ECO:0000256" key="2">
    <source>
        <dbReference type="SAM" id="SignalP"/>
    </source>
</evidence>